<dbReference type="AlphaFoldDB" id="A0A443KQB4"/>
<protein>
    <submittedName>
        <fullName evidence="2">Uncharacterized protein</fullName>
    </submittedName>
</protein>
<reference evidence="2 3" key="1">
    <citation type="submission" date="2019-01" db="EMBL/GenBank/DDBJ databases">
        <title>Sinorhodobacter populi sp. nov. isolated from the symptomatic bark tissue of Populus euramericana canker.</title>
        <authorList>
            <person name="Xu G."/>
        </authorList>
    </citation>
    <scope>NUCLEOTIDE SEQUENCE [LARGE SCALE GENOMIC DNA]</scope>
    <source>
        <strain evidence="2 3">07D10-4-3</strain>
    </source>
</reference>
<evidence type="ECO:0000313" key="3">
    <source>
        <dbReference type="Proteomes" id="UP000284451"/>
    </source>
</evidence>
<evidence type="ECO:0000256" key="1">
    <source>
        <dbReference type="SAM" id="Coils"/>
    </source>
</evidence>
<dbReference type="Proteomes" id="UP000284451">
    <property type="component" value="Unassembled WGS sequence"/>
</dbReference>
<keyword evidence="1" id="KW-0175">Coiled coil</keyword>
<sequence>MIRALVILAALLAAGAGLQSWRLSRAQAGLDAAQAQLTAAEERIAAYAEAARIRARQDAELARLREEASAIDHTLSTTEGGDEELGSYLGAAARILWP</sequence>
<reference evidence="2 3" key="2">
    <citation type="submission" date="2019-01" db="EMBL/GenBank/DDBJ databases">
        <authorList>
            <person name="Li Y."/>
        </authorList>
    </citation>
    <scope>NUCLEOTIDE SEQUENCE [LARGE SCALE GENOMIC DNA]</scope>
    <source>
        <strain evidence="2 3">07D10-4-3</strain>
    </source>
</reference>
<accession>A0A443KQB4</accession>
<evidence type="ECO:0000313" key="2">
    <source>
        <dbReference type="EMBL" id="RWR35008.1"/>
    </source>
</evidence>
<gene>
    <name evidence="2" type="ORF">D2T29_00585</name>
</gene>
<organism evidence="2 3">
    <name type="scientific">Paenirhodobacter populi</name>
    <dbReference type="NCBI Taxonomy" id="2306993"/>
    <lineage>
        <taxon>Bacteria</taxon>
        <taxon>Pseudomonadati</taxon>
        <taxon>Pseudomonadota</taxon>
        <taxon>Alphaproteobacteria</taxon>
        <taxon>Rhodobacterales</taxon>
        <taxon>Rhodobacter group</taxon>
        <taxon>Paenirhodobacter</taxon>
    </lineage>
</organism>
<proteinExistence type="predicted"/>
<dbReference type="EMBL" id="SAUY01000001">
    <property type="protein sequence ID" value="RWR35008.1"/>
    <property type="molecule type" value="Genomic_DNA"/>
</dbReference>
<comment type="caution">
    <text evidence="2">The sequence shown here is derived from an EMBL/GenBank/DDBJ whole genome shotgun (WGS) entry which is preliminary data.</text>
</comment>
<feature type="coiled-coil region" evidence="1">
    <location>
        <begin position="23"/>
        <end position="67"/>
    </location>
</feature>
<name>A0A443KQB4_9RHOB</name>
<dbReference type="RefSeq" id="WP_128230925.1">
    <property type="nucleotide sequence ID" value="NZ_SAUY01000001.1"/>
</dbReference>